<organism evidence="4 5">
    <name type="scientific">Enterococcus durans</name>
    <dbReference type="NCBI Taxonomy" id="53345"/>
    <lineage>
        <taxon>Bacteria</taxon>
        <taxon>Bacillati</taxon>
        <taxon>Bacillota</taxon>
        <taxon>Bacilli</taxon>
        <taxon>Lactobacillales</taxon>
        <taxon>Enterococcaceae</taxon>
        <taxon>Enterococcus</taxon>
    </lineage>
</organism>
<evidence type="ECO:0000259" key="3">
    <source>
        <dbReference type="PROSITE" id="PS50893"/>
    </source>
</evidence>
<dbReference type="EMBL" id="LEPB01000004">
    <property type="protein sequence ID" value="RCA10569.1"/>
    <property type="molecule type" value="Genomic_DNA"/>
</dbReference>
<dbReference type="PROSITE" id="PS50893">
    <property type="entry name" value="ABC_TRANSPORTER_2"/>
    <property type="match status" value="1"/>
</dbReference>
<protein>
    <recommendedName>
        <fullName evidence="3">ABC transporter domain-containing protein</fullName>
    </recommendedName>
</protein>
<keyword evidence="2" id="KW-0067">ATP-binding</keyword>
<dbReference type="InterPro" id="IPR027417">
    <property type="entry name" value="P-loop_NTPase"/>
</dbReference>
<comment type="caution">
    <text evidence="4">The sequence shown here is derived from an EMBL/GenBank/DDBJ whole genome shotgun (WGS) entry which is preliminary data.</text>
</comment>
<dbReference type="AlphaFoldDB" id="A0A367CD39"/>
<dbReference type="STRING" id="53345.LIU_07910"/>
<dbReference type="InterPro" id="IPR003439">
    <property type="entry name" value="ABC_transporter-like_ATP-bd"/>
</dbReference>
<dbReference type="Proteomes" id="UP000252797">
    <property type="component" value="Unassembled WGS sequence"/>
</dbReference>
<evidence type="ECO:0000256" key="2">
    <source>
        <dbReference type="ARBA" id="ARBA00022840"/>
    </source>
</evidence>
<proteinExistence type="predicted"/>
<dbReference type="GO" id="GO:0016887">
    <property type="term" value="F:ATP hydrolysis activity"/>
    <property type="evidence" value="ECO:0007669"/>
    <property type="project" value="InterPro"/>
</dbReference>
<evidence type="ECO:0000313" key="5">
    <source>
        <dbReference type="Proteomes" id="UP000252797"/>
    </source>
</evidence>
<dbReference type="GO" id="GO:0005524">
    <property type="term" value="F:ATP binding"/>
    <property type="evidence" value="ECO:0007669"/>
    <property type="project" value="UniProtKB-KW"/>
</dbReference>
<keyword evidence="1" id="KW-0547">Nucleotide-binding</keyword>
<evidence type="ECO:0000313" key="4">
    <source>
        <dbReference type="EMBL" id="RCA10569.1"/>
    </source>
</evidence>
<feature type="domain" description="ABC transporter" evidence="3">
    <location>
        <begin position="2"/>
        <end position="215"/>
    </location>
</feature>
<dbReference type="Gene3D" id="3.40.50.300">
    <property type="entry name" value="P-loop containing nucleotide triphosphate hydrolases"/>
    <property type="match status" value="1"/>
</dbReference>
<dbReference type="SMART" id="SM00382">
    <property type="entry name" value="AAA"/>
    <property type="match status" value="1"/>
</dbReference>
<dbReference type="Pfam" id="PF00005">
    <property type="entry name" value="ABC_tran"/>
    <property type="match status" value="1"/>
</dbReference>
<dbReference type="RefSeq" id="WP_113845556.1">
    <property type="nucleotide sequence ID" value="NZ_LEPB01000004.1"/>
</dbReference>
<accession>A0A367CD39</accession>
<dbReference type="SUPFAM" id="SSF52540">
    <property type="entry name" value="P-loop containing nucleoside triphosphate hydrolases"/>
    <property type="match status" value="1"/>
</dbReference>
<dbReference type="PANTHER" id="PTHR43158">
    <property type="entry name" value="SKFA PEPTIDE EXPORT ATP-BINDING PROTEIN SKFE"/>
    <property type="match status" value="1"/>
</dbReference>
<name>A0A367CD39_9ENTE</name>
<evidence type="ECO:0000256" key="1">
    <source>
        <dbReference type="ARBA" id="ARBA00022741"/>
    </source>
</evidence>
<reference evidence="4 5" key="1">
    <citation type="submission" date="2015-06" db="EMBL/GenBank/DDBJ databases">
        <title>The Genome Sequence of Enterococcus durans 4EA1.</title>
        <authorList>
            <consortium name="The Broad Institute Genomics Platform"/>
            <consortium name="The Broad Institute Genome Sequencing Center for Infectious Disease"/>
            <person name="Earl A.M."/>
            <person name="Van Tyne D."/>
            <person name="Lebreton F."/>
            <person name="Saavedra J.T."/>
            <person name="Gilmore M.S."/>
            <person name="Manson Mcguire A."/>
            <person name="Clock S."/>
            <person name="Crupain M."/>
            <person name="Rangan U."/>
            <person name="Young S."/>
            <person name="Abouelleil A."/>
            <person name="Cao P."/>
            <person name="Chapman S.B."/>
            <person name="Griggs A."/>
            <person name="Priest M."/>
            <person name="Shea T."/>
            <person name="Wortman J."/>
            <person name="Nusbaum C."/>
            <person name="Birren B."/>
        </authorList>
    </citation>
    <scope>NUCLEOTIDE SEQUENCE [LARGE SCALE GENOMIC DNA]</scope>
    <source>
        <strain evidence="4 5">4EA1</strain>
    </source>
</reference>
<dbReference type="PANTHER" id="PTHR43158:SF7">
    <property type="entry name" value="ABC TRANSPORTER, ATP-BINDING PROTEIN"/>
    <property type="match status" value="1"/>
</dbReference>
<gene>
    <name evidence="4" type="ORF">EA71_01321</name>
</gene>
<dbReference type="InterPro" id="IPR003593">
    <property type="entry name" value="AAA+_ATPase"/>
</dbReference>
<sequence length="216" mass="24987">MLKLSDFSKSFGRKVLFEKVSFTFYQNATYYIYGENGIGKTTLFHCILGQEKFTGMIDKEASSIFCVFDDTPFFLNLTGLDNLVFFTKNRNIRFQIEKLESSYLSKGLLYKSRVRTYSLGERKMLALLLVRLLHPKILLLDEVLNGLDQMNRLLLFKTLKYLKKQGTLIIMSGHESLYLELCDEHLWVKNKTIEVVPEHKVRTLFAVVEEGGSVAE</sequence>